<keyword evidence="2" id="KW-1185">Reference proteome</keyword>
<dbReference type="PROSITE" id="PS51257">
    <property type="entry name" value="PROKAR_LIPOPROTEIN"/>
    <property type="match status" value="1"/>
</dbReference>
<protein>
    <recommendedName>
        <fullName evidence="3">Tetratricopeptide repeat protein</fullName>
    </recommendedName>
</protein>
<sequence>MITFKPFSGRLRRAVFSMGILLTFACGPGFFDENEFLSFFMPESSNAQPQDRLYFFTPQLYDYTQAMAQEGNDTLIADDNMEAWASYVGRKVPIAAVGQALYETDEQLTNPFVAALQRDHSSALDYLRLAHAANKASAGGDQWNPEPADTTQLTQLLNQVRAAYSVVTDPFLKERYAFQAVKLADQLGNYDQCQALYDQLVTPLPRKTFISDWALCRHAGATLSNQDTARAIYEFAQVFDRCPSRRHEAEASLRIHGIRFTSKALALAQTDREKAAVYAICAIQPKQDALPLLKEIVKLTPKNPLVELIMAREINRNEYFFLSEQNPIYPYDESSKQDSLAFENRKQTSMTYADQLREFAMEAATNEQLNNPAFWYTAAAYVAYLSKDYGASQAALDKAAQASTANADLKKQMALQRMLLLAAQTETITPETESTLIGYLEAFGNTENFRFNNAFVTVCQQFARKYADGGGKYTGGGWLSGCSRSKSGLGNDAAVAKSFLLTMLTSSELNKSGAYVNINTDQLVIEDTSSAATVQQVVSFAQKPDLSDFDKRLLKLTGFDGNYLNTLLGRRLLAGHRYAEAAKAFSTVADTVWHNEPFTSYFGQNPFELLPTKRQTAGPNPYTPLQFAQRMAQLQKQVAQLTGDEAAKAYYELGCGAYNLSWYGNAWVLIKRSWSSAELFTSLYRTNKPNELDQRGRWLMNDSYYSTAPAKAFFDQALKNARQPELAAKACFMAARCEQNELAVHMAIEEVKRGYADFDEKQQAALTQKLRREQYGRYFSKLETDYKQTQFQAEMLRECATYADYVAH</sequence>
<gene>
    <name evidence="1" type="ORF">ACFSUS_23165</name>
</gene>
<accession>A0ABW5MAS7</accession>
<evidence type="ECO:0008006" key="3">
    <source>
        <dbReference type="Google" id="ProtNLM"/>
    </source>
</evidence>
<dbReference type="RefSeq" id="WP_381526356.1">
    <property type="nucleotide sequence ID" value="NZ_JBHULN010000019.1"/>
</dbReference>
<dbReference type="Proteomes" id="UP001597469">
    <property type="component" value="Unassembled WGS sequence"/>
</dbReference>
<proteinExistence type="predicted"/>
<evidence type="ECO:0000313" key="2">
    <source>
        <dbReference type="Proteomes" id="UP001597469"/>
    </source>
</evidence>
<name>A0ABW5MAS7_9BACT</name>
<dbReference type="EMBL" id="JBHULN010000019">
    <property type="protein sequence ID" value="MFD2573559.1"/>
    <property type="molecule type" value="Genomic_DNA"/>
</dbReference>
<organism evidence="1 2">
    <name type="scientific">Spirosoma soli</name>
    <dbReference type="NCBI Taxonomy" id="1770529"/>
    <lineage>
        <taxon>Bacteria</taxon>
        <taxon>Pseudomonadati</taxon>
        <taxon>Bacteroidota</taxon>
        <taxon>Cytophagia</taxon>
        <taxon>Cytophagales</taxon>
        <taxon>Cytophagaceae</taxon>
        <taxon>Spirosoma</taxon>
    </lineage>
</organism>
<evidence type="ECO:0000313" key="1">
    <source>
        <dbReference type="EMBL" id="MFD2573559.1"/>
    </source>
</evidence>
<reference evidence="2" key="1">
    <citation type="journal article" date="2019" name="Int. J. Syst. Evol. Microbiol.">
        <title>The Global Catalogue of Microorganisms (GCM) 10K type strain sequencing project: providing services to taxonomists for standard genome sequencing and annotation.</title>
        <authorList>
            <consortium name="The Broad Institute Genomics Platform"/>
            <consortium name="The Broad Institute Genome Sequencing Center for Infectious Disease"/>
            <person name="Wu L."/>
            <person name="Ma J."/>
        </authorList>
    </citation>
    <scope>NUCLEOTIDE SEQUENCE [LARGE SCALE GENOMIC DNA]</scope>
    <source>
        <strain evidence="2">KCTC 42805</strain>
    </source>
</reference>
<comment type="caution">
    <text evidence="1">The sequence shown here is derived from an EMBL/GenBank/DDBJ whole genome shotgun (WGS) entry which is preliminary data.</text>
</comment>